<dbReference type="FunCoup" id="A0A200QNP7">
    <property type="interactions" value="74"/>
</dbReference>
<evidence type="ECO:0000313" key="1">
    <source>
        <dbReference type="EMBL" id="OVA12045.1"/>
    </source>
</evidence>
<dbReference type="EMBL" id="MVGT01001429">
    <property type="protein sequence ID" value="OVA12045.1"/>
    <property type="molecule type" value="Genomic_DNA"/>
</dbReference>
<evidence type="ECO:0000313" key="2">
    <source>
        <dbReference type="Proteomes" id="UP000195402"/>
    </source>
</evidence>
<accession>A0A200QNP7</accession>
<dbReference type="OrthoDB" id="1688035at2759"/>
<sequence length="124" mass="14511">MAMEGIQNWCCNTSGSRSMRFGRQQSRSYMGMDDADDEFSTRINYIKVTRSSSKQRWRVIWRRIKKEKKKIFNSTLTSPVQVSYDPYSYLKNFDQGSACSEPDNLSRSFSARFADPSKIFQNMN</sequence>
<organism evidence="1 2">
    <name type="scientific">Macleaya cordata</name>
    <name type="common">Five-seeded plume-poppy</name>
    <name type="synonym">Bocconia cordata</name>
    <dbReference type="NCBI Taxonomy" id="56857"/>
    <lineage>
        <taxon>Eukaryota</taxon>
        <taxon>Viridiplantae</taxon>
        <taxon>Streptophyta</taxon>
        <taxon>Embryophyta</taxon>
        <taxon>Tracheophyta</taxon>
        <taxon>Spermatophyta</taxon>
        <taxon>Magnoliopsida</taxon>
        <taxon>Ranunculales</taxon>
        <taxon>Papaveraceae</taxon>
        <taxon>Papaveroideae</taxon>
        <taxon>Macleaya</taxon>
    </lineage>
</organism>
<keyword evidence="2" id="KW-1185">Reference proteome</keyword>
<protein>
    <submittedName>
        <fullName evidence="1">Uncharacterized protein</fullName>
    </submittedName>
</protein>
<reference evidence="1 2" key="1">
    <citation type="journal article" date="2017" name="Mol. Plant">
        <title>The Genome of Medicinal Plant Macleaya cordata Provides New Insights into Benzylisoquinoline Alkaloids Metabolism.</title>
        <authorList>
            <person name="Liu X."/>
            <person name="Liu Y."/>
            <person name="Huang P."/>
            <person name="Ma Y."/>
            <person name="Qing Z."/>
            <person name="Tang Q."/>
            <person name="Cao H."/>
            <person name="Cheng P."/>
            <person name="Zheng Y."/>
            <person name="Yuan Z."/>
            <person name="Zhou Y."/>
            <person name="Liu J."/>
            <person name="Tang Z."/>
            <person name="Zhuo Y."/>
            <person name="Zhang Y."/>
            <person name="Yu L."/>
            <person name="Huang J."/>
            <person name="Yang P."/>
            <person name="Peng Q."/>
            <person name="Zhang J."/>
            <person name="Jiang W."/>
            <person name="Zhang Z."/>
            <person name="Lin K."/>
            <person name="Ro D.K."/>
            <person name="Chen X."/>
            <person name="Xiong X."/>
            <person name="Shang Y."/>
            <person name="Huang S."/>
            <person name="Zeng J."/>
        </authorList>
    </citation>
    <scope>NUCLEOTIDE SEQUENCE [LARGE SCALE GENOMIC DNA]</scope>
    <source>
        <strain evidence="2">cv. BLH2017</strain>
        <tissue evidence="1">Root</tissue>
    </source>
</reference>
<dbReference type="STRING" id="56857.A0A200QNP7"/>
<dbReference type="InParanoid" id="A0A200QNP7"/>
<proteinExistence type="predicted"/>
<comment type="caution">
    <text evidence="1">The sequence shown here is derived from an EMBL/GenBank/DDBJ whole genome shotgun (WGS) entry which is preliminary data.</text>
</comment>
<gene>
    <name evidence="1" type="ORF">BVC80_1487g14</name>
</gene>
<dbReference type="AlphaFoldDB" id="A0A200QNP7"/>
<dbReference type="Proteomes" id="UP000195402">
    <property type="component" value="Unassembled WGS sequence"/>
</dbReference>
<name>A0A200QNP7_MACCD</name>
<dbReference type="PANTHER" id="PTHR33168">
    <property type="entry name" value="STRESS INDUCED PROTEIN-RELATED"/>
    <property type="match status" value="1"/>
</dbReference>